<evidence type="ECO:0000313" key="8">
    <source>
        <dbReference type="EMBL" id="MDH7453176.1"/>
    </source>
</evidence>
<evidence type="ECO:0000256" key="5">
    <source>
        <dbReference type="SAM" id="MobiDB-lite"/>
    </source>
</evidence>
<name>A0ABT6MSD1_9GAMM</name>
<dbReference type="PANTHER" id="PTHR34138">
    <property type="entry name" value="CELL SHAPE-DETERMINING PROTEIN MREC"/>
    <property type="match status" value="1"/>
</dbReference>
<dbReference type="InterPro" id="IPR042177">
    <property type="entry name" value="Cell/Rod_1"/>
</dbReference>
<organism evidence="8 9">
    <name type="scientific">Luteimonas composti</name>
    <dbReference type="NCBI Taxonomy" id="398257"/>
    <lineage>
        <taxon>Bacteria</taxon>
        <taxon>Pseudomonadati</taxon>
        <taxon>Pseudomonadota</taxon>
        <taxon>Gammaproteobacteria</taxon>
        <taxon>Lysobacterales</taxon>
        <taxon>Lysobacteraceae</taxon>
        <taxon>Luteimonas</taxon>
    </lineage>
</organism>
<evidence type="ECO:0000256" key="1">
    <source>
        <dbReference type="ARBA" id="ARBA00009369"/>
    </source>
</evidence>
<reference evidence="8" key="1">
    <citation type="journal article" date="2007" name="Int. J. Syst. Evol. Microbiol.">
        <title>Luteimonas composti sp. nov., a moderately thermophilic bacterium isolated from food waste.</title>
        <authorList>
            <person name="Young C.C."/>
            <person name="Kampfer P."/>
            <person name="Chen W.M."/>
            <person name="Yen W.S."/>
            <person name="Arun A.B."/>
            <person name="Lai W.A."/>
            <person name="Shen F.T."/>
            <person name="Rekha P.D."/>
            <person name="Lin K.Y."/>
            <person name="Chou J.H."/>
        </authorList>
    </citation>
    <scope>NUCLEOTIDE SEQUENCE</scope>
    <source>
        <strain evidence="8">CC-YY355</strain>
    </source>
</reference>
<feature type="region of interest" description="Disordered" evidence="5">
    <location>
        <begin position="284"/>
        <end position="353"/>
    </location>
</feature>
<dbReference type="Gene3D" id="2.40.10.350">
    <property type="entry name" value="Rod shape-determining protein MreC, domain 2"/>
    <property type="match status" value="1"/>
</dbReference>
<reference evidence="8" key="2">
    <citation type="submission" date="2023-04" db="EMBL/GenBank/DDBJ databases">
        <authorList>
            <person name="Sun J.-Q."/>
        </authorList>
    </citation>
    <scope>NUCLEOTIDE SEQUENCE</scope>
    <source>
        <strain evidence="8">CC-YY355</strain>
    </source>
</reference>
<dbReference type="RefSeq" id="WP_280942389.1">
    <property type="nucleotide sequence ID" value="NZ_JARYGX010000019.1"/>
</dbReference>
<evidence type="ECO:0000256" key="6">
    <source>
        <dbReference type="SAM" id="Phobius"/>
    </source>
</evidence>
<keyword evidence="3" id="KW-0133">Cell shape</keyword>
<evidence type="ECO:0000259" key="7">
    <source>
        <dbReference type="Pfam" id="PF04085"/>
    </source>
</evidence>
<evidence type="ECO:0000256" key="4">
    <source>
        <dbReference type="ARBA" id="ARBA00032089"/>
    </source>
</evidence>
<evidence type="ECO:0000256" key="3">
    <source>
        <dbReference type="ARBA" id="ARBA00022960"/>
    </source>
</evidence>
<dbReference type="Pfam" id="PF04085">
    <property type="entry name" value="MreC"/>
    <property type="match status" value="1"/>
</dbReference>
<feature type="domain" description="Rod shape-determining protein MreC beta-barrel core" evidence="7">
    <location>
        <begin position="130"/>
        <end position="275"/>
    </location>
</feature>
<protein>
    <recommendedName>
        <fullName evidence="2">Cell shape-determining protein MreC</fullName>
    </recommendedName>
    <alternativeName>
        <fullName evidence="4">Cell shape protein MreC</fullName>
    </alternativeName>
</protein>
<evidence type="ECO:0000256" key="2">
    <source>
        <dbReference type="ARBA" id="ARBA00013855"/>
    </source>
</evidence>
<dbReference type="NCBIfam" id="TIGR00219">
    <property type="entry name" value="mreC"/>
    <property type="match status" value="1"/>
</dbReference>
<keyword evidence="6" id="KW-0472">Membrane</keyword>
<dbReference type="InterPro" id="IPR042175">
    <property type="entry name" value="Cell/Rod_MreC_2"/>
</dbReference>
<dbReference type="InterPro" id="IPR055342">
    <property type="entry name" value="MreC_beta-barrel_core"/>
</dbReference>
<dbReference type="PANTHER" id="PTHR34138:SF1">
    <property type="entry name" value="CELL SHAPE-DETERMINING PROTEIN MREC"/>
    <property type="match status" value="1"/>
</dbReference>
<keyword evidence="6" id="KW-0812">Transmembrane</keyword>
<evidence type="ECO:0000313" key="9">
    <source>
        <dbReference type="Proteomes" id="UP001160550"/>
    </source>
</evidence>
<sequence>MSSFASPAAQRPGDVAGTLRLLAFLALSVVLIVLDHRGGWLTRARSVASIAVQPLWQLAGLPSRLGQSVREDAVTRSLLADDNRRLRNELLVMSARQARLQVEADENARLRDLLGAATRHGLDVQLAPILDVDLDPARQRLLLNAGSRDGVRQGQSVIDAGGLVGQIIDVTPGTATVLLLTDLDHAVPVSISRTGVRLVAYGIGRSDRLEVRNIPVSSDVKAGDVVVTSGLGGRFPPGFPVGTLVSLRPDDSLAFLVGELEPSAQLDRGRDVLLLRSDPAPAAATGAAEAGQGAGDGVAPAAEGAGGAAATQAPPAGNAAAQPGNAPATPAAAPSDDRSAAAPRPSPAPETRP</sequence>
<dbReference type="EMBL" id="JARYGX010000019">
    <property type="protein sequence ID" value="MDH7453176.1"/>
    <property type="molecule type" value="Genomic_DNA"/>
</dbReference>
<feature type="transmembrane region" description="Helical" evidence="6">
    <location>
        <begin position="15"/>
        <end position="34"/>
    </location>
</feature>
<comment type="caution">
    <text evidence="8">The sequence shown here is derived from an EMBL/GenBank/DDBJ whole genome shotgun (WGS) entry which is preliminary data.</text>
</comment>
<proteinExistence type="inferred from homology"/>
<comment type="similarity">
    <text evidence="1">Belongs to the MreC family.</text>
</comment>
<feature type="compositionally biased region" description="Pro residues" evidence="5">
    <location>
        <begin position="344"/>
        <end position="353"/>
    </location>
</feature>
<gene>
    <name evidence="8" type="primary">mreC</name>
    <name evidence="8" type="ORF">QF205_08870</name>
</gene>
<feature type="compositionally biased region" description="Low complexity" evidence="5">
    <location>
        <begin position="284"/>
        <end position="334"/>
    </location>
</feature>
<dbReference type="Proteomes" id="UP001160550">
    <property type="component" value="Unassembled WGS sequence"/>
</dbReference>
<keyword evidence="9" id="KW-1185">Reference proteome</keyword>
<dbReference type="Gene3D" id="2.40.10.340">
    <property type="entry name" value="Rod shape-determining protein MreC, domain 1"/>
    <property type="match status" value="1"/>
</dbReference>
<accession>A0ABT6MSD1</accession>
<dbReference type="InterPro" id="IPR007221">
    <property type="entry name" value="MreC"/>
</dbReference>
<keyword evidence="6" id="KW-1133">Transmembrane helix</keyword>